<name>A0A371C7P5_YARLL</name>
<organism evidence="2 3">
    <name type="scientific">Yarrowia lipolytica</name>
    <name type="common">Candida lipolytica</name>
    <dbReference type="NCBI Taxonomy" id="4952"/>
    <lineage>
        <taxon>Eukaryota</taxon>
        <taxon>Fungi</taxon>
        <taxon>Dikarya</taxon>
        <taxon>Ascomycota</taxon>
        <taxon>Saccharomycotina</taxon>
        <taxon>Dipodascomycetes</taxon>
        <taxon>Dipodascales</taxon>
        <taxon>Dipodascales incertae sedis</taxon>
        <taxon>Yarrowia</taxon>
    </lineage>
</organism>
<dbReference type="EMBL" id="KZ857334">
    <property type="protein sequence ID" value="RDW26324.1"/>
    <property type="molecule type" value="Genomic_DNA"/>
</dbReference>
<reference evidence="2 3" key="1">
    <citation type="submission" date="2018-07" db="EMBL/GenBank/DDBJ databases">
        <title>Draft Genome Assemblies for Five Robust Yarrowia lipolytica Strains Exhibiting High Lipid Production and Pentose Sugar Utilization and Sugar Alcohol Secretion from Undetoxified Lignocellulosic Biomass Hydrolysates.</title>
        <authorList>
            <consortium name="DOE Joint Genome Institute"/>
            <person name="Walker C."/>
            <person name="Ryu S."/>
            <person name="Na H."/>
            <person name="Zane M."/>
            <person name="LaButti K."/>
            <person name="Lipzen A."/>
            <person name="Haridas S."/>
            <person name="Barry K."/>
            <person name="Grigoriev I.V."/>
            <person name="Quarterman J."/>
            <person name="Slininger P."/>
            <person name="Dien B."/>
            <person name="Trinh C.T."/>
        </authorList>
    </citation>
    <scope>NUCLEOTIDE SEQUENCE [LARGE SCALE GENOMIC DNA]</scope>
    <source>
        <strain evidence="2 3">YB392</strain>
    </source>
</reference>
<protein>
    <submittedName>
        <fullName evidence="2">Uncharacterized protein</fullName>
    </submittedName>
</protein>
<proteinExistence type="predicted"/>
<evidence type="ECO:0000313" key="2">
    <source>
        <dbReference type="EMBL" id="RDW26324.1"/>
    </source>
</evidence>
<gene>
    <name evidence="2" type="ORF">B0I71DRAFT_131081</name>
</gene>
<sequence>MSQLLGLHLAMFWQEVGSIAATRESILVDLPNEMNNWHVVSPFLDSWGCSRAFGAVLVWRTTRLEKESCQPPTNQMSALQSGS</sequence>
<dbReference type="AlphaFoldDB" id="A0A371C7P5"/>
<keyword evidence="1" id="KW-0732">Signal</keyword>
<evidence type="ECO:0000256" key="1">
    <source>
        <dbReference type="SAM" id="SignalP"/>
    </source>
</evidence>
<accession>A0A371C7P5</accession>
<feature type="signal peptide" evidence="1">
    <location>
        <begin position="1"/>
        <end position="18"/>
    </location>
</feature>
<feature type="chain" id="PRO_5030068667" evidence="1">
    <location>
        <begin position="19"/>
        <end position="83"/>
    </location>
</feature>
<dbReference type="Proteomes" id="UP000256601">
    <property type="component" value="Unassembled WGS sequence"/>
</dbReference>
<evidence type="ECO:0000313" key="3">
    <source>
        <dbReference type="Proteomes" id="UP000256601"/>
    </source>
</evidence>